<dbReference type="AlphaFoldDB" id="X7F2B1"/>
<sequence>MIARVPHRLTFNGFRDVLGTSCWPFAKELKVRKNVFFIHIERRGVEVCKPPAYMLKADCGARTETSANRAYQRIANRGLTR</sequence>
<organism evidence="1 2">
    <name type="scientific">Roseivivax isoporae LMG 25204</name>
    <dbReference type="NCBI Taxonomy" id="1449351"/>
    <lineage>
        <taxon>Bacteria</taxon>
        <taxon>Pseudomonadati</taxon>
        <taxon>Pseudomonadota</taxon>
        <taxon>Alphaproteobacteria</taxon>
        <taxon>Rhodobacterales</taxon>
        <taxon>Roseobacteraceae</taxon>
        <taxon>Roseivivax</taxon>
    </lineage>
</organism>
<comment type="caution">
    <text evidence="1">The sequence shown here is derived from an EMBL/GenBank/DDBJ whole genome shotgun (WGS) entry which is preliminary data.</text>
</comment>
<dbReference type="EMBL" id="JAME01000044">
    <property type="protein sequence ID" value="ETX27007.1"/>
    <property type="molecule type" value="Genomic_DNA"/>
</dbReference>
<accession>X7F2B1</accession>
<gene>
    <name evidence="1" type="ORF">RISW2_17045</name>
</gene>
<evidence type="ECO:0000313" key="2">
    <source>
        <dbReference type="Proteomes" id="UP000023430"/>
    </source>
</evidence>
<evidence type="ECO:0000313" key="1">
    <source>
        <dbReference type="EMBL" id="ETX27007.1"/>
    </source>
</evidence>
<keyword evidence="2" id="KW-1185">Reference proteome</keyword>
<dbReference type="Proteomes" id="UP000023430">
    <property type="component" value="Unassembled WGS sequence"/>
</dbReference>
<name>X7F2B1_9RHOB</name>
<proteinExistence type="predicted"/>
<reference evidence="1 2" key="1">
    <citation type="submission" date="2014-01" db="EMBL/GenBank/DDBJ databases">
        <title>Roseivivax isoporae LMG 25204 Genome Sequencing.</title>
        <authorList>
            <person name="Lai Q."/>
            <person name="Li G."/>
            <person name="Shao Z."/>
        </authorList>
    </citation>
    <scope>NUCLEOTIDE SEQUENCE [LARGE SCALE GENOMIC DNA]</scope>
    <source>
        <strain evidence="1 2">LMG 25204</strain>
    </source>
</reference>
<protein>
    <submittedName>
        <fullName evidence="1">Uncharacterized protein</fullName>
    </submittedName>
</protein>